<keyword evidence="1 3" id="KW-0963">Cytoplasm</keyword>
<dbReference type="AlphaFoldDB" id="A0A380C817"/>
<evidence type="ECO:0000256" key="2">
    <source>
        <dbReference type="ARBA" id="ARBA00022884"/>
    </source>
</evidence>
<dbReference type="GO" id="GO:0005829">
    <property type="term" value="C:cytosol"/>
    <property type="evidence" value="ECO:0007669"/>
    <property type="project" value="TreeGrafter"/>
</dbReference>
<dbReference type="NCBIfam" id="TIGR00086">
    <property type="entry name" value="smpB"/>
    <property type="match status" value="1"/>
</dbReference>
<dbReference type="Gene3D" id="2.40.280.10">
    <property type="match status" value="1"/>
</dbReference>
<comment type="function">
    <text evidence="3">Required for rescue of stalled ribosomes mediated by trans-translation. Binds to transfer-messenger RNA (tmRNA), required for stable association of tmRNA with ribosomes. tmRNA and SmpB together mimic tRNA shape, replacing the anticodon stem-loop with SmpB. tmRNA is encoded by the ssrA gene; the 2 termini fold to resemble tRNA(Ala) and it encodes a 'tag peptide', a short internal open reading frame. During trans-translation Ala-aminoacylated tmRNA acts like a tRNA, entering the A-site of stalled ribosomes, displacing the stalled mRNA. The ribosome then switches to translate the ORF on the tmRNA; the nascent peptide is terminated with the 'tag peptide' encoded by the tmRNA and targeted for degradation. The ribosome is freed to recommence translation, which seems to be the essential function of trans-translation.</text>
</comment>
<gene>
    <name evidence="3 4" type="primary">smpB</name>
    <name evidence="4" type="ORF">NCTC10738_04575</name>
</gene>
<dbReference type="SUPFAM" id="SSF74982">
    <property type="entry name" value="Small protein B (SmpB)"/>
    <property type="match status" value="1"/>
</dbReference>
<dbReference type="GO" id="GO:0070930">
    <property type="term" value="P:trans-translation-dependent protein tagging"/>
    <property type="evidence" value="ECO:0007669"/>
    <property type="project" value="TreeGrafter"/>
</dbReference>
<evidence type="ECO:0000313" key="5">
    <source>
        <dbReference type="Proteomes" id="UP000254069"/>
    </source>
</evidence>
<accession>A0A380C817</accession>
<comment type="similarity">
    <text evidence="3">Belongs to the SmpB family.</text>
</comment>
<dbReference type="Proteomes" id="UP000254069">
    <property type="component" value="Unassembled WGS sequence"/>
</dbReference>
<dbReference type="HAMAP" id="MF_00023">
    <property type="entry name" value="SmpB"/>
    <property type="match status" value="1"/>
</dbReference>
<evidence type="ECO:0000256" key="3">
    <source>
        <dbReference type="HAMAP-Rule" id="MF_00023"/>
    </source>
</evidence>
<proteinExistence type="inferred from homology"/>
<dbReference type="GO" id="GO:0070929">
    <property type="term" value="P:trans-translation"/>
    <property type="evidence" value="ECO:0007669"/>
    <property type="project" value="UniProtKB-UniRule"/>
</dbReference>
<dbReference type="CDD" id="cd09294">
    <property type="entry name" value="SmpB"/>
    <property type="match status" value="1"/>
</dbReference>
<dbReference type="InterPro" id="IPR023620">
    <property type="entry name" value="SmpB"/>
</dbReference>
<evidence type="ECO:0000256" key="1">
    <source>
        <dbReference type="ARBA" id="ARBA00022490"/>
    </source>
</evidence>
<reference evidence="4 5" key="1">
    <citation type="submission" date="2018-06" db="EMBL/GenBank/DDBJ databases">
        <authorList>
            <consortium name="Pathogen Informatics"/>
            <person name="Doyle S."/>
        </authorList>
    </citation>
    <scope>NUCLEOTIDE SEQUENCE [LARGE SCALE GENOMIC DNA]</scope>
    <source>
        <strain evidence="4 5">NCTC10738</strain>
    </source>
</reference>
<dbReference type="NCBIfam" id="NF003843">
    <property type="entry name" value="PRK05422.1"/>
    <property type="match status" value="1"/>
</dbReference>
<dbReference type="PANTHER" id="PTHR30308">
    <property type="entry name" value="TMRNA-BINDING COMPONENT OF TRANS-TRANSLATION TAGGING COMPLEX"/>
    <property type="match status" value="1"/>
</dbReference>
<keyword evidence="2 3" id="KW-0694">RNA-binding</keyword>
<dbReference type="PANTHER" id="PTHR30308:SF2">
    <property type="entry name" value="SSRA-BINDING PROTEIN"/>
    <property type="match status" value="1"/>
</dbReference>
<dbReference type="Pfam" id="PF01668">
    <property type="entry name" value="SmpB"/>
    <property type="match status" value="1"/>
</dbReference>
<evidence type="ECO:0000313" key="4">
    <source>
        <dbReference type="EMBL" id="SUJ14704.1"/>
    </source>
</evidence>
<keyword evidence="5" id="KW-1185">Reference proteome</keyword>
<dbReference type="GO" id="GO:0003723">
    <property type="term" value="F:RNA binding"/>
    <property type="evidence" value="ECO:0007669"/>
    <property type="project" value="UniProtKB-UniRule"/>
</dbReference>
<organism evidence="4 5">
    <name type="scientific">Shewanella algae</name>
    <dbReference type="NCBI Taxonomy" id="38313"/>
    <lineage>
        <taxon>Bacteria</taxon>
        <taxon>Pseudomonadati</taxon>
        <taxon>Pseudomonadota</taxon>
        <taxon>Gammaproteobacteria</taxon>
        <taxon>Alteromonadales</taxon>
        <taxon>Shewanellaceae</taxon>
        <taxon>Shewanella</taxon>
    </lineage>
</organism>
<dbReference type="InterPro" id="IPR000037">
    <property type="entry name" value="SsrA-bd_prot"/>
</dbReference>
<dbReference type="InterPro" id="IPR020081">
    <property type="entry name" value="SsrA-bd_prot_CS"/>
</dbReference>
<dbReference type="EMBL" id="UGYO01000002">
    <property type="protein sequence ID" value="SUJ14704.1"/>
    <property type="molecule type" value="Genomic_DNA"/>
</dbReference>
<protein>
    <recommendedName>
        <fullName evidence="3">SsrA-binding protein</fullName>
    </recommendedName>
    <alternativeName>
        <fullName evidence="3">Small protein B</fullName>
    </alternativeName>
</protein>
<sequence>MGAATISAQKASNKTLSYCPQLKIFFQANSKLVAAAYNSQPMAKKNAKKSANAPATIARNKRATFEYRFDEKFEAGLSLMGWEVKSIRAGKVNLSESFVMLKNGEAFLHNCNITPLSAASTHVVCDPTRMRKLLLNRRELDRLAGLVERQGYAIVPISMYWRKGAWVKVEIGLGKGKKAHDKRDDIKQRDWAIEKARVMKSK</sequence>
<comment type="subcellular location">
    <subcellularLocation>
        <location evidence="3">Cytoplasm</location>
    </subcellularLocation>
    <text evidence="3">The tmRNA-SmpB complex associates with stalled 70S ribosomes.</text>
</comment>
<name>A0A380C817_9GAMM</name>
<dbReference type="PROSITE" id="PS01317">
    <property type="entry name" value="SSRP"/>
    <property type="match status" value="1"/>
</dbReference>